<dbReference type="AlphaFoldDB" id="A0A9D2DFI6"/>
<organism evidence="2 3">
    <name type="scientific">Candidatus Tidjanibacter faecipullorum</name>
    <dbReference type="NCBI Taxonomy" id="2838766"/>
    <lineage>
        <taxon>Bacteria</taxon>
        <taxon>Pseudomonadati</taxon>
        <taxon>Bacteroidota</taxon>
        <taxon>Bacteroidia</taxon>
        <taxon>Bacteroidales</taxon>
        <taxon>Rikenellaceae</taxon>
        <taxon>Tidjanibacter</taxon>
    </lineage>
</organism>
<dbReference type="EMBL" id="DXCC01000032">
    <property type="protein sequence ID" value="HIZ15927.1"/>
    <property type="molecule type" value="Genomic_DNA"/>
</dbReference>
<reference evidence="2" key="1">
    <citation type="journal article" date="2021" name="PeerJ">
        <title>Extensive microbial diversity within the chicken gut microbiome revealed by metagenomics and culture.</title>
        <authorList>
            <person name="Gilroy R."/>
            <person name="Ravi A."/>
            <person name="Getino M."/>
            <person name="Pursley I."/>
            <person name="Horton D.L."/>
            <person name="Alikhan N.F."/>
            <person name="Baker D."/>
            <person name="Gharbi K."/>
            <person name="Hall N."/>
            <person name="Watson M."/>
            <person name="Adriaenssens E.M."/>
            <person name="Foster-Nyarko E."/>
            <person name="Jarju S."/>
            <person name="Secka A."/>
            <person name="Antonio M."/>
            <person name="Oren A."/>
            <person name="Chaudhuri R.R."/>
            <person name="La Ragione R."/>
            <person name="Hildebrand F."/>
            <person name="Pallen M.J."/>
        </authorList>
    </citation>
    <scope>NUCLEOTIDE SEQUENCE</scope>
    <source>
        <strain evidence="2">ChiHjej11B10-19426</strain>
    </source>
</reference>
<name>A0A9D2DFI6_9BACT</name>
<evidence type="ECO:0000256" key="1">
    <source>
        <dbReference type="SAM" id="Phobius"/>
    </source>
</evidence>
<keyword evidence="1" id="KW-1133">Transmembrane helix</keyword>
<keyword evidence="1" id="KW-0472">Membrane</keyword>
<keyword evidence="1" id="KW-0812">Transmembrane</keyword>
<dbReference type="Proteomes" id="UP000824014">
    <property type="component" value="Unassembled WGS sequence"/>
</dbReference>
<reference evidence="2" key="2">
    <citation type="submission" date="2021-04" db="EMBL/GenBank/DDBJ databases">
        <authorList>
            <person name="Gilroy R."/>
        </authorList>
    </citation>
    <scope>NUCLEOTIDE SEQUENCE</scope>
    <source>
        <strain evidence="2">ChiHjej11B10-19426</strain>
    </source>
</reference>
<feature type="transmembrane region" description="Helical" evidence="1">
    <location>
        <begin position="18"/>
        <end position="41"/>
    </location>
</feature>
<comment type="caution">
    <text evidence="2">The sequence shown here is derived from an EMBL/GenBank/DDBJ whole genome shotgun (WGS) entry which is preliminary data.</text>
</comment>
<proteinExistence type="predicted"/>
<evidence type="ECO:0000313" key="3">
    <source>
        <dbReference type="Proteomes" id="UP000824014"/>
    </source>
</evidence>
<protein>
    <submittedName>
        <fullName evidence="2">Uncharacterized protein</fullName>
    </submittedName>
</protein>
<evidence type="ECO:0000313" key="2">
    <source>
        <dbReference type="EMBL" id="HIZ15927.1"/>
    </source>
</evidence>
<accession>A0A9D2DFI6</accession>
<sequence>MNRKIKAIYNANRNWWDSFTSCFIGTLLGIGITFWVSGAIAHREKVETERRIQLLTLDDLQGNIASLKAQGEVMLQTDSLFQQALACYPDRLDEISADLAGRIYSAVLTPSQYSGTRMAETMFTDNIEVWKSIDDLSVIRIIGDTFVMQNDMAACLDRLNGIKERLLTNIGHQQAVLDFNDHHEAMRCFFGTKENLNLLMQFQMQSHVLHLGTQLLDEMLTRIKEKLGITDEELAQLYDKRYEMEVFESHSF</sequence>
<gene>
    <name evidence="2" type="ORF">H9816_08500</name>
</gene>